<evidence type="ECO:0000313" key="10">
    <source>
        <dbReference type="EnsemblProtists" id="EOD07739"/>
    </source>
</evidence>
<dbReference type="EnsemblProtists" id="EOD07739">
    <property type="protein sequence ID" value="EOD07739"/>
    <property type="gene ID" value="EMIHUDRAFT_465735"/>
</dbReference>
<dbReference type="GO" id="GO:0006094">
    <property type="term" value="P:gluconeogenesis"/>
    <property type="evidence" value="ECO:0007669"/>
    <property type="project" value="TreeGrafter"/>
</dbReference>
<dbReference type="Gene3D" id="3.40.190.80">
    <property type="match status" value="1"/>
</dbReference>
<dbReference type="KEGG" id="ehx:EMIHUDRAFT_465735"/>
<keyword evidence="3" id="KW-0378">Hydrolase</keyword>
<keyword evidence="4" id="KW-0460">Magnesium</keyword>
<dbReference type="HOGENOM" id="CLU_835314_0_0_1"/>
<dbReference type="PRINTS" id="PR01958">
    <property type="entry name" value="S17BPHPHTASE"/>
</dbReference>
<proteinExistence type="inferred from homology"/>
<feature type="domain" description="Fructose-1-6-bisphosphatase class 1 C-terminal" evidence="9">
    <location>
        <begin position="264"/>
        <end position="315"/>
    </location>
</feature>
<comment type="pathway">
    <text evidence="6">Carbohydrate biosynthesis.</text>
</comment>
<evidence type="ECO:0000256" key="3">
    <source>
        <dbReference type="ARBA" id="ARBA00022801"/>
    </source>
</evidence>
<evidence type="ECO:0000256" key="5">
    <source>
        <dbReference type="ARBA" id="ARBA00023277"/>
    </source>
</evidence>
<name>A0A0D3I904_EMIH1</name>
<dbReference type="InterPro" id="IPR033391">
    <property type="entry name" value="FBPase_N"/>
</dbReference>
<reference evidence="10" key="2">
    <citation type="submission" date="2024-10" db="UniProtKB">
        <authorList>
            <consortium name="EnsemblProtists"/>
        </authorList>
    </citation>
    <scope>IDENTIFICATION</scope>
</reference>
<keyword evidence="11" id="KW-1185">Reference proteome</keyword>
<dbReference type="STRING" id="2903.R1DG52"/>
<dbReference type="SUPFAM" id="SSF56655">
    <property type="entry name" value="Carbohydrate phosphatase"/>
    <property type="match status" value="1"/>
</dbReference>
<evidence type="ECO:0000256" key="1">
    <source>
        <dbReference type="ARBA" id="ARBA00010941"/>
    </source>
</evidence>
<feature type="signal peptide" evidence="7">
    <location>
        <begin position="1"/>
        <end position="16"/>
    </location>
</feature>
<evidence type="ECO:0000259" key="9">
    <source>
        <dbReference type="Pfam" id="PF18913"/>
    </source>
</evidence>
<dbReference type="PANTHER" id="PTHR11556:SF35">
    <property type="entry name" value="SEDOHEPTULOSE-1,7-BISPHOSPHATASE, CHLOROPLASTIC"/>
    <property type="match status" value="1"/>
</dbReference>
<dbReference type="eggNOG" id="KOG1458">
    <property type="taxonomic scope" value="Eukaryota"/>
</dbReference>
<dbReference type="GO" id="GO:0006002">
    <property type="term" value="P:fructose 6-phosphate metabolic process"/>
    <property type="evidence" value="ECO:0007669"/>
    <property type="project" value="TreeGrafter"/>
</dbReference>
<dbReference type="Gene3D" id="3.30.540.10">
    <property type="entry name" value="Fructose-1,6-Bisphosphatase, subunit A, domain 1"/>
    <property type="match status" value="1"/>
</dbReference>
<keyword evidence="5" id="KW-0119">Carbohydrate metabolism</keyword>
<reference evidence="11" key="1">
    <citation type="journal article" date="2013" name="Nature">
        <title>Pan genome of the phytoplankton Emiliania underpins its global distribution.</title>
        <authorList>
            <person name="Read B.A."/>
            <person name="Kegel J."/>
            <person name="Klute M.J."/>
            <person name="Kuo A."/>
            <person name="Lefebvre S.C."/>
            <person name="Maumus F."/>
            <person name="Mayer C."/>
            <person name="Miller J."/>
            <person name="Monier A."/>
            <person name="Salamov A."/>
            <person name="Young J."/>
            <person name="Aguilar M."/>
            <person name="Claverie J.M."/>
            <person name="Frickenhaus S."/>
            <person name="Gonzalez K."/>
            <person name="Herman E.K."/>
            <person name="Lin Y.C."/>
            <person name="Napier J."/>
            <person name="Ogata H."/>
            <person name="Sarno A.F."/>
            <person name="Shmutz J."/>
            <person name="Schroeder D."/>
            <person name="de Vargas C."/>
            <person name="Verret F."/>
            <person name="von Dassow P."/>
            <person name="Valentin K."/>
            <person name="Van de Peer Y."/>
            <person name="Wheeler G."/>
            <person name="Dacks J.B."/>
            <person name="Delwiche C.F."/>
            <person name="Dyhrman S.T."/>
            <person name="Glockner G."/>
            <person name="John U."/>
            <person name="Richards T."/>
            <person name="Worden A.Z."/>
            <person name="Zhang X."/>
            <person name="Grigoriev I.V."/>
            <person name="Allen A.E."/>
            <person name="Bidle K."/>
            <person name="Borodovsky M."/>
            <person name="Bowler C."/>
            <person name="Brownlee C."/>
            <person name="Cock J.M."/>
            <person name="Elias M."/>
            <person name="Gladyshev V.N."/>
            <person name="Groth M."/>
            <person name="Guda C."/>
            <person name="Hadaegh A."/>
            <person name="Iglesias-Rodriguez M.D."/>
            <person name="Jenkins J."/>
            <person name="Jones B.M."/>
            <person name="Lawson T."/>
            <person name="Leese F."/>
            <person name="Lindquist E."/>
            <person name="Lobanov A."/>
            <person name="Lomsadze A."/>
            <person name="Malik S.B."/>
            <person name="Marsh M.E."/>
            <person name="Mackinder L."/>
            <person name="Mock T."/>
            <person name="Mueller-Roeber B."/>
            <person name="Pagarete A."/>
            <person name="Parker M."/>
            <person name="Probert I."/>
            <person name="Quesneville H."/>
            <person name="Raines C."/>
            <person name="Rensing S.A."/>
            <person name="Riano-Pachon D.M."/>
            <person name="Richier S."/>
            <person name="Rokitta S."/>
            <person name="Shiraiwa Y."/>
            <person name="Soanes D.M."/>
            <person name="van der Giezen M."/>
            <person name="Wahlund T.M."/>
            <person name="Williams B."/>
            <person name="Wilson W."/>
            <person name="Wolfe G."/>
            <person name="Wurch L.L."/>
        </authorList>
    </citation>
    <scope>NUCLEOTIDE SEQUENCE</scope>
</reference>
<accession>A0A0D3I904</accession>
<evidence type="ECO:0000256" key="4">
    <source>
        <dbReference type="ARBA" id="ARBA00022842"/>
    </source>
</evidence>
<evidence type="ECO:0000259" key="8">
    <source>
        <dbReference type="Pfam" id="PF00316"/>
    </source>
</evidence>
<dbReference type="InterPro" id="IPR023079">
    <property type="entry name" value="SBPase"/>
</dbReference>
<dbReference type="Pfam" id="PF18913">
    <property type="entry name" value="FBPase_C"/>
    <property type="match status" value="1"/>
</dbReference>
<dbReference type="GO" id="GO:0006000">
    <property type="term" value="P:fructose metabolic process"/>
    <property type="evidence" value="ECO:0007669"/>
    <property type="project" value="TreeGrafter"/>
</dbReference>
<evidence type="ECO:0008006" key="12">
    <source>
        <dbReference type="Google" id="ProtNLM"/>
    </source>
</evidence>
<dbReference type="GeneID" id="17253870"/>
<dbReference type="Pfam" id="PF00316">
    <property type="entry name" value="FBPase"/>
    <property type="match status" value="1"/>
</dbReference>
<feature type="chain" id="PRO_5044290975" description="Fructose-bisphosphatase" evidence="7">
    <location>
        <begin position="17"/>
        <end position="333"/>
    </location>
</feature>
<dbReference type="PANTHER" id="PTHR11556">
    <property type="entry name" value="FRUCTOSE-1,6-BISPHOSPHATASE-RELATED"/>
    <property type="match status" value="1"/>
</dbReference>
<dbReference type="GO" id="GO:0030388">
    <property type="term" value="P:fructose 1,6-bisphosphate metabolic process"/>
    <property type="evidence" value="ECO:0007669"/>
    <property type="project" value="TreeGrafter"/>
</dbReference>
<dbReference type="RefSeq" id="XP_005760168.1">
    <property type="nucleotide sequence ID" value="XM_005760111.1"/>
</dbReference>
<comment type="similarity">
    <text evidence="1">Belongs to the FBPase class 1 family.</text>
</comment>
<dbReference type="PaxDb" id="2903-EOD07739"/>
<dbReference type="GO" id="GO:0042132">
    <property type="term" value="F:fructose 1,6-bisphosphate 1-phosphatase activity"/>
    <property type="evidence" value="ECO:0007669"/>
    <property type="project" value="TreeGrafter"/>
</dbReference>
<sequence length="333" mass="34449">MMLFAIASSLCAAASASLLPSSGPRLRSLSPRVRAAPIMQVAGAELTLERWLSDCGASESLSEVVLALGGACMDVAERVRTASCDSYSCFNEHHSDERMSGVAIDLVAEQLMVDALRGTGCVAAVSTPLDPLGCLDPAGQYSEDVDLVQQRQRRERLSGSVPAAVPADLGVLSASVDPLHGSSIIDTNFAVGSLFGVWRAPSLLNVTGESLLAAGACIYGPRTTLAVALAGSGGVAEFLLVPGDRAGGGGARWLLANRYTSLGEGALFAPGNLRAVTEHPGYASLIAYWHENRYQLRYTGGMVSDVMQLIVKGKGAPPPALAAVTCFSAASLA</sequence>
<dbReference type="InterPro" id="IPR000146">
    <property type="entry name" value="FBPase_class-1"/>
</dbReference>
<protein>
    <recommendedName>
        <fullName evidence="12">Fructose-bisphosphatase</fullName>
    </recommendedName>
</protein>
<dbReference type="OMA" id="PKCAIGD"/>
<evidence type="ECO:0000256" key="2">
    <source>
        <dbReference type="ARBA" id="ARBA00022723"/>
    </source>
</evidence>
<dbReference type="AlphaFoldDB" id="A0A0D3I904"/>
<keyword evidence="7" id="KW-0732">Signal</keyword>
<keyword evidence="2" id="KW-0479">Metal-binding</keyword>
<dbReference type="Proteomes" id="UP000013827">
    <property type="component" value="Unassembled WGS sequence"/>
</dbReference>
<evidence type="ECO:0000256" key="6">
    <source>
        <dbReference type="ARBA" id="ARBA00024331"/>
    </source>
</evidence>
<dbReference type="GO" id="GO:0005986">
    <property type="term" value="P:sucrose biosynthetic process"/>
    <property type="evidence" value="ECO:0007669"/>
    <property type="project" value="TreeGrafter"/>
</dbReference>
<organism evidence="10 11">
    <name type="scientific">Emiliania huxleyi (strain CCMP1516)</name>
    <dbReference type="NCBI Taxonomy" id="280463"/>
    <lineage>
        <taxon>Eukaryota</taxon>
        <taxon>Haptista</taxon>
        <taxon>Haptophyta</taxon>
        <taxon>Prymnesiophyceae</taxon>
        <taxon>Isochrysidales</taxon>
        <taxon>Noelaerhabdaceae</taxon>
        <taxon>Emiliania</taxon>
    </lineage>
</organism>
<dbReference type="GO" id="GO:0005737">
    <property type="term" value="C:cytoplasm"/>
    <property type="evidence" value="ECO:0007669"/>
    <property type="project" value="TreeGrafter"/>
</dbReference>
<evidence type="ECO:0000313" key="11">
    <source>
        <dbReference type="Proteomes" id="UP000013827"/>
    </source>
</evidence>
<evidence type="ECO:0000256" key="7">
    <source>
        <dbReference type="SAM" id="SignalP"/>
    </source>
</evidence>
<dbReference type="GO" id="GO:0046872">
    <property type="term" value="F:metal ion binding"/>
    <property type="evidence" value="ECO:0007669"/>
    <property type="project" value="UniProtKB-KW"/>
</dbReference>
<feature type="domain" description="Fructose-1-6-bisphosphatase class I N-terminal" evidence="8">
    <location>
        <begin position="173"/>
        <end position="240"/>
    </location>
</feature>
<dbReference type="InterPro" id="IPR044015">
    <property type="entry name" value="FBPase_C_dom"/>
</dbReference>